<comment type="similarity">
    <text evidence="1 4">Belongs to the GMC oxidoreductase family.</text>
</comment>
<gene>
    <name evidence="7" type="primary">AUGUSTUS-3.0.2_08348</name>
    <name evidence="7" type="ORF">TcasGA2_TC008348</name>
</gene>
<feature type="domain" description="Glucose-methanol-choline oxidoreductase N-terminal" evidence="6">
    <location>
        <begin position="106"/>
        <end position="129"/>
    </location>
</feature>
<comment type="cofactor">
    <cofactor evidence="3">
        <name>FAD</name>
        <dbReference type="ChEBI" id="CHEBI:57692"/>
    </cofactor>
</comment>
<evidence type="ECO:0000256" key="4">
    <source>
        <dbReference type="RuleBase" id="RU003968"/>
    </source>
</evidence>
<dbReference type="SUPFAM" id="SSF54373">
    <property type="entry name" value="FAD-linked reductases, C-terminal domain"/>
    <property type="match status" value="1"/>
</dbReference>
<evidence type="ECO:0000256" key="2">
    <source>
        <dbReference type="PIRSR" id="PIRSR000137-1"/>
    </source>
</evidence>
<dbReference type="KEGG" id="tca:663897"/>
<dbReference type="OMA" id="AHMSGSC"/>
<keyword evidence="3 4" id="KW-0274">FAD</keyword>
<dbReference type="Pfam" id="PF05199">
    <property type="entry name" value="GMC_oxred_C"/>
    <property type="match status" value="1"/>
</dbReference>
<feature type="chain" id="PRO_5007309955" evidence="5">
    <location>
        <begin position="19"/>
        <end position="592"/>
    </location>
</feature>
<dbReference type="SUPFAM" id="SSF51905">
    <property type="entry name" value="FAD/NAD(P)-binding domain"/>
    <property type="match status" value="1"/>
</dbReference>
<dbReference type="STRING" id="7070.D2A183"/>
<reference evidence="7 8" key="2">
    <citation type="journal article" date="2010" name="Nucleic Acids Res.">
        <title>BeetleBase in 2010: revisions to provide comprehensive genomic information for Tribolium castaneum.</title>
        <authorList>
            <person name="Kim H.S."/>
            <person name="Murphy T."/>
            <person name="Xia J."/>
            <person name="Caragea D."/>
            <person name="Park Y."/>
            <person name="Beeman R.W."/>
            <person name="Lorenzen M.D."/>
            <person name="Butcher S."/>
            <person name="Manak J.R."/>
            <person name="Brown S.J."/>
        </authorList>
    </citation>
    <scope>GENOME REANNOTATION</scope>
    <source>
        <strain evidence="7 8">Georgia GA2</strain>
    </source>
</reference>
<dbReference type="InParanoid" id="D2A183"/>
<dbReference type="PROSITE" id="PS00623">
    <property type="entry name" value="GMC_OXRED_1"/>
    <property type="match status" value="1"/>
</dbReference>
<dbReference type="InterPro" id="IPR000172">
    <property type="entry name" value="GMC_OxRdtase_N"/>
</dbReference>
<dbReference type="Gene3D" id="3.30.560.10">
    <property type="entry name" value="Glucose Oxidase, domain 3"/>
    <property type="match status" value="1"/>
</dbReference>
<dbReference type="Gene3D" id="3.50.50.60">
    <property type="entry name" value="FAD/NAD(P)-binding domain"/>
    <property type="match status" value="1"/>
</dbReference>
<feature type="active site" description="Proton acceptor" evidence="2">
    <location>
        <position position="567"/>
    </location>
</feature>
<evidence type="ECO:0000256" key="1">
    <source>
        <dbReference type="ARBA" id="ARBA00010790"/>
    </source>
</evidence>
<dbReference type="PIRSF" id="PIRSF000137">
    <property type="entry name" value="Alcohol_oxidase"/>
    <property type="match status" value="1"/>
</dbReference>
<evidence type="ECO:0000313" key="7">
    <source>
        <dbReference type="EMBL" id="EFA02628.2"/>
    </source>
</evidence>
<evidence type="ECO:0000256" key="3">
    <source>
        <dbReference type="PIRSR" id="PIRSR000137-2"/>
    </source>
</evidence>
<dbReference type="GO" id="GO:0016614">
    <property type="term" value="F:oxidoreductase activity, acting on CH-OH group of donors"/>
    <property type="evidence" value="ECO:0007669"/>
    <property type="project" value="InterPro"/>
</dbReference>
<keyword evidence="4" id="KW-0285">Flavoprotein</keyword>
<dbReference type="HOGENOM" id="CLU_002865_7_0_1"/>
<dbReference type="InterPro" id="IPR036188">
    <property type="entry name" value="FAD/NAD-bd_sf"/>
</dbReference>
<dbReference type="GO" id="GO:0016491">
    <property type="term" value="F:oxidoreductase activity"/>
    <property type="evidence" value="ECO:0000318"/>
    <property type="project" value="GO_Central"/>
</dbReference>
<dbReference type="eggNOG" id="KOG1238">
    <property type="taxonomic scope" value="Eukaryota"/>
</dbReference>
<dbReference type="AlphaFoldDB" id="D2A183"/>
<dbReference type="EMBL" id="KQ971338">
    <property type="protein sequence ID" value="EFA02628.2"/>
    <property type="molecule type" value="Genomic_DNA"/>
</dbReference>
<keyword evidence="5" id="KW-0732">Signal</keyword>
<feature type="active site" description="Proton donor" evidence="2">
    <location>
        <position position="523"/>
    </location>
</feature>
<dbReference type="InterPro" id="IPR012132">
    <property type="entry name" value="GMC_OxRdtase"/>
</dbReference>
<accession>D2A183</accession>
<dbReference type="InterPro" id="IPR007867">
    <property type="entry name" value="GMC_OxRtase_C"/>
</dbReference>
<reference evidence="7 8" key="1">
    <citation type="journal article" date="2008" name="Nature">
        <title>The genome of the model beetle and pest Tribolium castaneum.</title>
        <authorList>
            <consortium name="Tribolium Genome Sequencing Consortium"/>
            <person name="Richards S."/>
            <person name="Gibbs R.A."/>
            <person name="Weinstock G.M."/>
            <person name="Brown S.J."/>
            <person name="Denell R."/>
            <person name="Beeman R.W."/>
            <person name="Gibbs R."/>
            <person name="Beeman R.W."/>
            <person name="Brown S.J."/>
            <person name="Bucher G."/>
            <person name="Friedrich M."/>
            <person name="Grimmelikhuijzen C.J."/>
            <person name="Klingler M."/>
            <person name="Lorenzen M."/>
            <person name="Richards S."/>
            <person name="Roth S."/>
            <person name="Schroder R."/>
            <person name="Tautz D."/>
            <person name="Zdobnov E.M."/>
            <person name="Muzny D."/>
            <person name="Gibbs R.A."/>
            <person name="Weinstock G.M."/>
            <person name="Attaway T."/>
            <person name="Bell S."/>
            <person name="Buhay C.J."/>
            <person name="Chandrabose M.N."/>
            <person name="Chavez D."/>
            <person name="Clerk-Blankenburg K.P."/>
            <person name="Cree A."/>
            <person name="Dao M."/>
            <person name="Davis C."/>
            <person name="Chacko J."/>
            <person name="Dinh H."/>
            <person name="Dugan-Rocha S."/>
            <person name="Fowler G."/>
            <person name="Garner T.T."/>
            <person name="Garnes J."/>
            <person name="Gnirke A."/>
            <person name="Hawes A."/>
            <person name="Hernandez J."/>
            <person name="Hines S."/>
            <person name="Holder M."/>
            <person name="Hume J."/>
            <person name="Jhangiani S.N."/>
            <person name="Joshi V."/>
            <person name="Khan Z.M."/>
            <person name="Jackson L."/>
            <person name="Kovar C."/>
            <person name="Kowis A."/>
            <person name="Lee S."/>
            <person name="Lewis L.R."/>
            <person name="Margolis J."/>
            <person name="Morgan M."/>
            <person name="Nazareth L.V."/>
            <person name="Nguyen N."/>
            <person name="Okwuonu G."/>
            <person name="Parker D."/>
            <person name="Richards S."/>
            <person name="Ruiz S.J."/>
            <person name="Santibanez J."/>
            <person name="Savard J."/>
            <person name="Scherer S.E."/>
            <person name="Schneider B."/>
            <person name="Sodergren E."/>
            <person name="Tautz D."/>
            <person name="Vattahil S."/>
            <person name="Villasana D."/>
            <person name="White C.S."/>
            <person name="Wright R."/>
            <person name="Park Y."/>
            <person name="Beeman R.W."/>
            <person name="Lord J."/>
            <person name="Oppert B."/>
            <person name="Lorenzen M."/>
            <person name="Brown S."/>
            <person name="Wang L."/>
            <person name="Savard J."/>
            <person name="Tautz D."/>
            <person name="Richards S."/>
            <person name="Weinstock G."/>
            <person name="Gibbs R.A."/>
            <person name="Liu Y."/>
            <person name="Worley K."/>
            <person name="Weinstock G."/>
            <person name="Elsik C.G."/>
            <person name="Reese J.T."/>
            <person name="Elhaik E."/>
            <person name="Landan G."/>
            <person name="Graur D."/>
            <person name="Arensburger P."/>
            <person name="Atkinson P."/>
            <person name="Beeman R.W."/>
            <person name="Beidler J."/>
            <person name="Brown S.J."/>
            <person name="Demuth J.P."/>
            <person name="Drury D.W."/>
            <person name="Du Y.Z."/>
            <person name="Fujiwara H."/>
            <person name="Lorenzen M."/>
            <person name="Maselli V."/>
            <person name="Osanai M."/>
            <person name="Park Y."/>
            <person name="Robertson H.M."/>
            <person name="Tu Z."/>
            <person name="Wang J.J."/>
            <person name="Wang S."/>
            <person name="Richards S."/>
            <person name="Song H."/>
            <person name="Zhang L."/>
            <person name="Sodergren E."/>
            <person name="Werner D."/>
            <person name="Stanke M."/>
            <person name="Morgenstern B."/>
            <person name="Solovyev V."/>
            <person name="Kosarev P."/>
            <person name="Brown G."/>
            <person name="Chen H.C."/>
            <person name="Ermolaeva O."/>
            <person name="Hlavina W."/>
            <person name="Kapustin Y."/>
            <person name="Kiryutin B."/>
            <person name="Kitts P."/>
            <person name="Maglott D."/>
            <person name="Pruitt K."/>
            <person name="Sapojnikov V."/>
            <person name="Souvorov A."/>
            <person name="Mackey A.J."/>
            <person name="Waterhouse R.M."/>
            <person name="Wyder S."/>
            <person name="Zdobnov E.M."/>
            <person name="Zdobnov E.M."/>
            <person name="Wyder S."/>
            <person name="Kriventseva E.V."/>
            <person name="Kadowaki T."/>
            <person name="Bork P."/>
            <person name="Aranda M."/>
            <person name="Bao R."/>
            <person name="Beermann A."/>
            <person name="Berns N."/>
            <person name="Bolognesi R."/>
            <person name="Bonneton F."/>
            <person name="Bopp D."/>
            <person name="Brown S.J."/>
            <person name="Bucher G."/>
            <person name="Butts T."/>
            <person name="Chaumot A."/>
            <person name="Denell R.E."/>
            <person name="Ferrier D.E."/>
            <person name="Friedrich M."/>
            <person name="Gordon C.M."/>
            <person name="Jindra M."/>
            <person name="Klingler M."/>
            <person name="Lan Q."/>
            <person name="Lattorff H.M."/>
            <person name="Laudet V."/>
            <person name="von Levetsow C."/>
            <person name="Liu Z."/>
            <person name="Lutz R."/>
            <person name="Lynch J.A."/>
            <person name="da Fonseca R.N."/>
            <person name="Posnien N."/>
            <person name="Reuter R."/>
            <person name="Roth S."/>
            <person name="Savard J."/>
            <person name="Schinko J.B."/>
            <person name="Schmitt C."/>
            <person name="Schoppmeier M."/>
            <person name="Schroder R."/>
            <person name="Shippy T.D."/>
            <person name="Simonnet F."/>
            <person name="Marques-Souza H."/>
            <person name="Tautz D."/>
            <person name="Tomoyasu Y."/>
            <person name="Trauner J."/>
            <person name="Van der Zee M."/>
            <person name="Vervoort M."/>
            <person name="Wittkopp N."/>
            <person name="Wimmer E.A."/>
            <person name="Yang X."/>
            <person name="Jones A.K."/>
            <person name="Sattelle D.B."/>
            <person name="Ebert P.R."/>
            <person name="Nelson D."/>
            <person name="Scott J.G."/>
            <person name="Beeman R.W."/>
            <person name="Muthukrishnan S."/>
            <person name="Kramer K.J."/>
            <person name="Arakane Y."/>
            <person name="Beeman R.W."/>
            <person name="Zhu Q."/>
            <person name="Hogenkamp D."/>
            <person name="Dixit R."/>
            <person name="Oppert B."/>
            <person name="Jiang H."/>
            <person name="Zou Z."/>
            <person name="Marshall J."/>
            <person name="Elpidina E."/>
            <person name="Vinokurov K."/>
            <person name="Oppert C."/>
            <person name="Zou Z."/>
            <person name="Evans J."/>
            <person name="Lu Z."/>
            <person name="Zhao P."/>
            <person name="Sumathipala N."/>
            <person name="Altincicek B."/>
            <person name="Vilcinskas A."/>
            <person name="Williams M."/>
            <person name="Hultmark D."/>
            <person name="Hetru C."/>
            <person name="Jiang H."/>
            <person name="Grimmelikhuijzen C.J."/>
            <person name="Hauser F."/>
            <person name="Cazzamali G."/>
            <person name="Williamson M."/>
            <person name="Park Y."/>
            <person name="Li B."/>
            <person name="Tanaka Y."/>
            <person name="Predel R."/>
            <person name="Neupert S."/>
            <person name="Schachtner J."/>
            <person name="Verleyen P."/>
            <person name="Raible F."/>
            <person name="Bork P."/>
            <person name="Friedrich M."/>
            <person name="Walden K.K."/>
            <person name="Robertson H.M."/>
            <person name="Angeli S."/>
            <person name="Foret S."/>
            <person name="Bucher G."/>
            <person name="Schuetz S."/>
            <person name="Maleszka R."/>
            <person name="Wimmer E.A."/>
            <person name="Beeman R.W."/>
            <person name="Lorenzen M."/>
            <person name="Tomoyasu Y."/>
            <person name="Miller S.C."/>
            <person name="Grossmann D."/>
            <person name="Bucher G."/>
        </authorList>
    </citation>
    <scope>NUCLEOTIDE SEQUENCE [LARGE SCALE GENOMIC DNA]</scope>
    <source>
        <strain evidence="7 8">Georgia GA2</strain>
    </source>
</reference>
<dbReference type="PANTHER" id="PTHR11552">
    <property type="entry name" value="GLUCOSE-METHANOL-CHOLINE GMC OXIDOREDUCTASE"/>
    <property type="match status" value="1"/>
</dbReference>
<keyword evidence="8" id="KW-1185">Reference proteome</keyword>
<organism evidence="7 8">
    <name type="scientific">Tribolium castaneum</name>
    <name type="common">Red flour beetle</name>
    <dbReference type="NCBI Taxonomy" id="7070"/>
    <lineage>
        <taxon>Eukaryota</taxon>
        <taxon>Metazoa</taxon>
        <taxon>Ecdysozoa</taxon>
        <taxon>Arthropoda</taxon>
        <taxon>Hexapoda</taxon>
        <taxon>Insecta</taxon>
        <taxon>Pterygota</taxon>
        <taxon>Neoptera</taxon>
        <taxon>Endopterygota</taxon>
        <taxon>Coleoptera</taxon>
        <taxon>Polyphaga</taxon>
        <taxon>Cucujiformia</taxon>
        <taxon>Tenebrionidae</taxon>
        <taxon>Tenebrionidae incertae sedis</taxon>
        <taxon>Tribolium</taxon>
    </lineage>
</organism>
<proteinExistence type="inferred from homology"/>
<evidence type="ECO:0000313" key="8">
    <source>
        <dbReference type="Proteomes" id="UP000007266"/>
    </source>
</evidence>
<dbReference type="Proteomes" id="UP000007266">
    <property type="component" value="Linkage group 4"/>
</dbReference>
<dbReference type="OrthoDB" id="269227at2759"/>
<protein>
    <submittedName>
        <fullName evidence="7">Glucose dehydrogenase [FAD, quinone]-like Protein</fullName>
    </submittedName>
</protein>
<sequence>MKLHTFLTTYLTINFASCNTIDSGNDYDFIIVGAGSAGSVIASRLSENLIWKILLLEAGDEGNLISSIPTAVSLLPFTKYNWGHFMEVQPNLAQSYNDNRMPWHKGRGLGGTSLINYMIYTRGNRFNYDQWAAQGNPGWSYADVLPYFIKSENCSVKNADYAFHGVDGYLGISEPFQTKITDVFLKGLHELGLPFIDYNSNKTLGASPIQANIFQGRRHTSADAFLKPVKHRFNLHIKTRAFARKVLIDEKTKHAFGVEYEVSGKIFKAMARKEVILSAGVINSPQLLMLSGIGPKQELGQLGISVLKDLQVGRNLQDNLAFLGLNFVTPEDVTLRFSKFVNLVSIYEVFESRTGPWVGAGGAQAIAYIKTDESEELGPVPDMELLLIGGSLSTDYGLILRTGMNIRDDVYNSLFAPTEGKNSFMIFLSHLTPKSKGYIKLRSADPHDYPLMYGNYFTDPGNKDINTFLAAVRYVQKLIQTETFKKFKITLIDNPVPGCTHHQYDSDDYWRCFLRSLIQTFNHQVGTAKMGPKNDPDAVVNHKLEVYGVKGLRVADCSVIPFALSAHTNAPAMMVGEKAADIIKNAWKDNLW</sequence>
<evidence type="ECO:0000256" key="5">
    <source>
        <dbReference type="SAM" id="SignalP"/>
    </source>
</evidence>
<evidence type="ECO:0000259" key="6">
    <source>
        <dbReference type="PROSITE" id="PS00623"/>
    </source>
</evidence>
<name>D2A183_TRICA</name>
<feature type="signal peptide" evidence="5">
    <location>
        <begin position="1"/>
        <end position="18"/>
    </location>
</feature>
<dbReference type="GO" id="GO:0050660">
    <property type="term" value="F:flavin adenine dinucleotide binding"/>
    <property type="evidence" value="ECO:0007669"/>
    <property type="project" value="InterPro"/>
</dbReference>
<feature type="binding site" evidence="3">
    <location>
        <position position="112"/>
    </location>
    <ligand>
        <name>FAD</name>
        <dbReference type="ChEBI" id="CHEBI:57692"/>
    </ligand>
</feature>
<dbReference type="PANTHER" id="PTHR11552:SF208">
    <property type="entry name" value="RE36204P-RELATED"/>
    <property type="match status" value="1"/>
</dbReference>
<dbReference type="Pfam" id="PF00732">
    <property type="entry name" value="GMC_oxred_N"/>
    <property type="match status" value="1"/>
</dbReference>